<accession>A0A9P1IZB6</accession>
<dbReference type="PANTHER" id="PTHR22943">
    <property type="entry name" value="7-TRANSMEMBRANE DOMAIN RECEPTOR C.ELEGANS"/>
    <property type="match status" value="1"/>
</dbReference>
<dbReference type="SUPFAM" id="SSF81321">
    <property type="entry name" value="Family A G protein-coupled receptor-like"/>
    <property type="match status" value="1"/>
</dbReference>
<dbReference type="GO" id="GO:0038022">
    <property type="term" value="F:G protein-coupled olfactory receptor activity"/>
    <property type="evidence" value="ECO:0007669"/>
    <property type="project" value="TreeGrafter"/>
</dbReference>
<proteinExistence type="predicted"/>
<name>A0A9P1IZB6_9PELO</name>
<evidence type="ECO:0008006" key="4">
    <source>
        <dbReference type="Google" id="ProtNLM"/>
    </source>
</evidence>
<evidence type="ECO:0000313" key="2">
    <source>
        <dbReference type="EMBL" id="CAI5453451.1"/>
    </source>
</evidence>
<dbReference type="EMBL" id="CANHGI010000005">
    <property type="protein sequence ID" value="CAI5453451.1"/>
    <property type="molecule type" value="Genomic_DNA"/>
</dbReference>
<feature type="transmembrane region" description="Helical" evidence="1">
    <location>
        <begin position="114"/>
        <end position="142"/>
    </location>
</feature>
<feature type="transmembrane region" description="Helical" evidence="1">
    <location>
        <begin position="69"/>
        <end position="93"/>
    </location>
</feature>
<dbReference type="GO" id="GO:0042048">
    <property type="term" value="P:olfactory behavior"/>
    <property type="evidence" value="ECO:0007669"/>
    <property type="project" value="TreeGrafter"/>
</dbReference>
<keyword evidence="1" id="KW-0812">Transmembrane</keyword>
<keyword evidence="3" id="KW-1185">Reference proteome</keyword>
<reference evidence="2" key="1">
    <citation type="submission" date="2022-11" db="EMBL/GenBank/DDBJ databases">
        <authorList>
            <person name="Kikuchi T."/>
        </authorList>
    </citation>
    <scope>NUCLEOTIDE SEQUENCE</scope>
    <source>
        <strain evidence="2">PS1010</strain>
    </source>
</reference>
<dbReference type="GO" id="GO:0005886">
    <property type="term" value="C:plasma membrane"/>
    <property type="evidence" value="ECO:0007669"/>
    <property type="project" value="TreeGrafter"/>
</dbReference>
<dbReference type="Proteomes" id="UP001152747">
    <property type="component" value="Unassembled WGS sequence"/>
</dbReference>
<keyword evidence="1" id="KW-1133">Transmembrane helix</keyword>
<dbReference type="AlphaFoldDB" id="A0A9P1IZB6"/>
<dbReference type="OrthoDB" id="5847814at2759"/>
<comment type="caution">
    <text evidence="2">The sequence shown here is derived from an EMBL/GenBank/DDBJ whole genome shotgun (WGS) entry which is preliminary data.</text>
</comment>
<sequence length="199" mass="22495">MSIPIFFGFLWGIVSFFLKGPDEEKNDAIRNTVTLAFGWNVDTVAYIGPYLYRPNNDGSSKNVHLPNTIGIVVLSLILTSSIVMIFVSAHKCYNQIKIYSDKVSRKTRSLQFQLFYALVTQTLIPLILMHLPVTMLFVFTIFDFDLGHASAIITVTIAIFPALDPFPVIFIIKHYRNAILRMIKKPLVIIVQALPDTNT</sequence>
<dbReference type="PANTHER" id="PTHR22943:SF248">
    <property type="entry name" value="SEVEN TM RECEPTOR"/>
    <property type="match status" value="1"/>
</dbReference>
<organism evidence="2 3">
    <name type="scientific">Caenorhabditis angaria</name>
    <dbReference type="NCBI Taxonomy" id="860376"/>
    <lineage>
        <taxon>Eukaryota</taxon>
        <taxon>Metazoa</taxon>
        <taxon>Ecdysozoa</taxon>
        <taxon>Nematoda</taxon>
        <taxon>Chromadorea</taxon>
        <taxon>Rhabditida</taxon>
        <taxon>Rhabditina</taxon>
        <taxon>Rhabditomorpha</taxon>
        <taxon>Rhabditoidea</taxon>
        <taxon>Rhabditidae</taxon>
        <taxon>Peloderinae</taxon>
        <taxon>Caenorhabditis</taxon>
    </lineage>
</organism>
<gene>
    <name evidence="2" type="ORF">CAMP_LOCUS16088</name>
</gene>
<dbReference type="Pfam" id="PF10326">
    <property type="entry name" value="7TM_GPCR_Str"/>
    <property type="match status" value="1"/>
</dbReference>
<keyword evidence="1" id="KW-0472">Membrane</keyword>
<protein>
    <recommendedName>
        <fullName evidence="4">Seven TM Receptor</fullName>
    </recommendedName>
</protein>
<feature type="transmembrane region" description="Helical" evidence="1">
    <location>
        <begin position="148"/>
        <end position="172"/>
    </location>
</feature>
<evidence type="ECO:0000313" key="3">
    <source>
        <dbReference type="Proteomes" id="UP001152747"/>
    </source>
</evidence>
<evidence type="ECO:0000256" key="1">
    <source>
        <dbReference type="SAM" id="Phobius"/>
    </source>
</evidence>
<dbReference type="InterPro" id="IPR019428">
    <property type="entry name" value="7TM_GPCR_serpentine_rcpt_Str"/>
</dbReference>